<comment type="similarity">
    <text evidence="1">Belongs to the low molecular weight phosphotyrosine protein phosphatase family.</text>
</comment>
<dbReference type="PANTHER" id="PTHR47439">
    <property type="entry name" value="LOW MOLECULAR WEIGHT PHOSPHOTYROSINE PROTEIN PHOSPHATASE-RELATED"/>
    <property type="match status" value="1"/>
</dbReference>
<evidence type="ECO:0000256" key="2">
    <source>
        <dbReference type="ARBA" id="ARBA00022801"/>
    </source>
</evidence>
<feature type="active site" evidence="3">
    <location>
        <position position="19"/>
    </location>
</feature>
<dbReference type="InterPro" id="IPR052995">
    <property type="entry name" value="LMW-PTP"/>
</dbReference>
<dbReference type="InterPro" id="IPR017867">
    <property type="entry name" value="Tyr_phospatase_low_mol_wt"/>
</dbReference>
<organism evidence="5 6">
    <name type="scientific">Candidatus Cryptobacteroides avicola</name>
    <dbReference type="NCBI Taxonomy" id="2840757"/>
    <lineage>
        <taxon>Bacteria</taxon>
        <taxon>Pseudomonadati</taxon>
        <taxon>Bacteroidota</taxon>
        <taxon>Bacteroidia</taxon>
        <taxon>Bacteroidales</taxon>
        <taxon>Candidatus Cryptobacteroides</taxon>
    </lineage>
</organism>
<dbReference type="Pfam" id="PF01451">
    <property type="entry name" value="LMWPc"/>
    <property type="match status" value="1"/>
</dbReference>
<evidence type="ECO:0000313" key="5">
    <source>
        <dbReference type="EMBL" id="MBO8484242.1"/>
    </source>
</evidence>
<evidence type="ECO:0000256" key="1">
    <source>
        <dbReference type="ARBA" id="ARBA00011063"/>
    </source>
</evidence>
<dbReference type="EMBL" id="JADILV010000062">
    <property type="protein sequence ID" value="MBO8484242.1"/>
    <property type="molecule type" value="Genomic_DNA"/>
</dbReference>
<evidence type="ECO:0000259" key="4">
    <source>
        <dbReference type="SMART" id="SM00226"/>
    </source>
</evidence>
<feature type="active site" description="Nucleophile" evidence="3">
    <location>
        <position position="13"/>
    </location>
</feature>
<dbReference type="InterPro" id="IPR036196">
    <property type="entry name" value="Ptyr_pPase_sf"/>
</dbReference>
<dbReference type="InterPro" id="IPR023485">
    <property type="entry name" value="Ptyr_pPase"/>
</dbReference>
<evidence type="ECO:0000256" key="3">
    <source>
        <dbReference type="PIRSR" id="PIRSR617867-1"/>
    </source>
</evidence>
<dbReference type="PANTHER" id="PTHR47439:SF1">
    <property type="entry name" value="ACID PHOSPHATASE"/>
    <property type="match status" value="1"/>
</dbReference>
<name>A0A940DSH8_9BACT</name>
<proteinExistence type="inferred from homology"/>
<dbReference type="AlphaFoldDB" id="A0A940DSH8"/>
<dbReference type="CDD" id="cd16343">
    <property type="entry name" value="LMWPTP"/>
    <property type="match status" value="1"/>
</dbReference>
<evidence type="ECO:0000313" key="6">
    <source>
        <dbReference type="Proteomes" id="UP000725002"/>
    </source>
</evidence>
<dbReference type="SUPFAM" id="SSF52788">
    <property type="entry name" value="Phosphotyrosine protein phosphatases I"/>
    <property type="match status" value="1"/>
</dbReference>
<reference evidence="5" key="1">
    <citation type="submission" date="2020-10" db="EMBL/GenBank/DDBJ databases">
        <authorList>
            <person name="Gilroy R."/>
        </authorList>
    </citation>
    <scope>NUCLEOTIDE SEQUENCE</scope>
    <source>
        <strain evidence="5">G3-8215</strain>
    </source>
</reference>
<dbReference type="Gene3D" id="3.40.50.2300">
    <property type="match status" value="1"/>
</dbReference>
<dbReference type="PRINTS" id="PR00719">
    <property type="entry name" value="LMWPTPASE"/>
</dbReference>
<sequence length="159" mass="17742">MNTNKKYKILFVCLGNICRSPAAQGVFQSIVDKEGAAAGFEVDSAGTYSGHQGQLPDRRMREAASRRGYMLTHRARPVEMTDFLDSDVIVAMDDANYEDLMHLAPSVEDSRKVVKMAGYLTTHSISYIPDPYYMGAEGFELVLDLLEEACRNLYDSLSE</sequence>
<accession>A0A940DSH8</accession>
<feature type="active site" description="Proton donor" evidence="3">
    <location>
        <position position="130"/>
    </location>
</feature>
<dbReference type="SMART" id="SM00226">
    <property type="entry name" value="LMWPc"/>
    <property type="match status" value="1"/>
</dbReference>
<reference evidence="5" key="2">
    <citation type="journal article" date="2021" name="PeerJ">
        <title>Extensive microbial diversity within the chicken gut microbiome revealed by metagenomics and culture.</title>
        <authorList>
            <person name="Gilroy R."/>
            <person name="Ravi A."/>
            <person name="Getino M."/>
            <person name="Pursley I."/>
            <person name="Horton D.L."/>
            <person name="Alikhan N.F."/>
            <person name="Baker D."/>
            <person name="Gharbi K."/>
            <person name="Hall N."/>
            <person name="Watson M."/>
            <person name="Adriaenssens E.M."/>
            <person name="Foster-Nyarko E."/>
            <person name="Jarju S."/>
            <person name="Secka A."/>
            <person name="Antonio M."/>
            <person name="Oren A."/>
            <person name="Chaudhuri R.R."/>
            <person name="La Ragione R."/>
            <person name="Hildebrand F."/>
            <person name="Pallen M.J."/>
        </authorList>
    </citation>
    <scope>NUCLEOTIDE SEQUENCE</scope>
    <source>
        <strain evidence="5">G3-8215</strain>
    </source>
</reference>
<gene>
    <name evidence="5" type="ORF">IAB75_09045</name>
</gene>
<keyword evidence="2" id="KW-0378">Hydrolase</keyword>
<dbReference type="Proteomes" id="UP000725002">
    <property type="component" value="Unassembled WGS sequence"/>
</dbReference>
<dbReference type="GO" id="GO:0004725">
    <property type="term" value="F:protein tyrosine phosphatase activity"/>
    <property type="evidence" value="ECO:0007669"/>
    <property type="project" value="InterPro"/>
</dbReference>
<protein>
    <submittedName>
        <fullName evidence="5">Low molecular weight phosphotyrosine protein phosphatase</fullName>
    </submittedName>
</protein>
<comment type="caution">
    <text evidence="5">The sequence shown here is derived from an EMBL/GenBank/DDBJ whole genome shotgun (WGS) entry which is preliminary data.</text>
</comment>
<feature type="domain" description="Phosphotyrosine protein phosphatase I" evidence="4">
    <location>
        <begin position="7"/>
        <end position="156"/>
    </location>
</feature>